<gene>
    <name evidence="1" type="ORF">SAMN04487931_10237</name>
</gene>
<sequence>MIGIDFDNTIICYDEVFNQVAIEKNLISAKLPSGKSYVRDYLRSMGQEEEWIKLQGYVYGTRLSDAHPFEGVKDFFSYCKEESIDFCIVSHKTKHPYKGYPYDLHSAAYQWLEQENINCKIFFELTKEEKVKRIFNLGCTHFIDDLPEFLTLQGFSQTLSKILFDPLRNHEDIHNDVMKVVTSWKDLLGILKQGLL</sequence>
<dbReference type="Proteomes" id="UP000199608">
    <property type="component" value="Unassembled WGS sequence"/>
</dbReference>
<protein>
    <recommendedName>
        <fullName evidence="3">Haloacid dehalogenase-like hydrolase</fullName>
    </recommendedName>
</protein>
<dbReference type="EMBL" id="FNLL01000002">
    <property type="protein sequence ID" value="SDT85522.1"/>
    <property type="molecule type" value="Genomic_DNA"/>
</dbReference>
<proteinExistence type="predicted"/>
<reference evidence="2" key="1">
    <citation type="submission" date="2016-10" db="EMBL/GenBank/DDBJ databases">
        <authorList>
            <person name="Varghese N."/>
            <person name="Submissions S."/>
        </authorList>
    </citation>
    <scope>NUCLEOTIDE SEQUENCE [LARGE SCALE GENOMIC DNA]</scope>
    <source>
        <strain evidence="2">DSM 3384</strain>
    </source>
</reference>
<dbReference type="AlphaFoldDB" id="A0A1H2DRL9"/>
<dbReference type="InterPro" id="IPR023214">
    <property type="entry name" value="HAD_sf"/>
</dbReference>
<evidence type="ECO:0000313" key="2">
    <source>
        <dbReference type="Proteomes" id="UP000199608"/>
    </source>
</evidence>
<dbReference type="Gene3D" id="3.40.50.1000">
    <property type="entry name" value="HAD superfamily/HAD-like"/>
    <property type="match status" value="1"/>
</dbReference>
<dbReference type="InterPro" id="IPR036412">
    <property type="entry name" value="HAD-like_sf"/>
</dbReference>
<evidence type="ECO:0008006" key="3">
    <source>
        <dbReference type="Google" id="ProtNLM"/>
    </source>
</evidence>
<dbReference type="SUPFAM" id="SSF56784">
    <property type="entry name" value="HAD-like"/>
    <property type="match status" value="1"/>
</dbReference>
<evidence type="ECO:0000313" key="1">
    <source>
        <dbReference type="EMBL" id="SDT85522.1"/>
    </source>
</evidence>
<accession>A0A1H2DRL9</accession>
<name>A0A1H2DRL9_9BACT</name>
<organism evidence="1 2">
    <name type="scientific">Desulfobacula phenolica</name>
    <dbReference type="NCBI Taxonomy" id="90732"/>
    <lineage>
        <taxon>Bacteria</taxon>
        <taxon>Pseudomonadati</taxon>
        <taxon>Thermodesulfobacteriota</taxon>
        <taxon>Desulfobacteria</taxon>
        <taxon>Desulfobacterales</taxon>
        <taxon>Desulfobacteraceae</taxon>
        <taxon>Desulfobacula</taxon>
    </lineage>
</organism>
<dbReference type="RefSeq" id="WP_092230152.1">
    <property type="nucleotide sequence ID" value="NZ_FNLL01000002.1"/>
</dbReference>
<keyword evidence="2" id="KW-1185">Reference proteome</keyword>